<dbReference type="EMBL" id="LUEZ02000047">
    <property type="protein sequence ID" value="RDB23155.1"/>
    <property type="molecule type" value="Genomic_DNA"/>
</dbReference>
<dbReference type="AlphaFoldDB" id="A0A369JS09"/>
<name>A0A369JS09_HYPMA</name>
<dbReference type="InParanoid" id="A0A369JS09"/>
<proteinExistence type="predicted"/>
<sequence length="120" mass="13045">MPAGVLPVLQWLRSLRELREQEESHSPGSSLDAHVFDQEPYQGQGQWLRFSCEVQGGLMGEGKEVELGLSSGRSGLYELLLNSNTSSLNVSGDRDATRSCSSHSIHCAATPVQYSIVIPS</sequence>
<evidence type="ECO:0000313" key="2">
    <source>
        <dbReference type="Proteomes" id="UP000076154"/>
    </source>
</evidence>
<organism evidence="1 2">
    <name type="scientific">Hypsizygus marmoreus</name>
    <name type="common">White beech mushroom</name>
    <name type="synonym">Agaricus marmoreus</name>
    <dbReference type="NCBI Taxonomy" id="39966"/>
    <lineage>
        <taxon>Eukaryota</taxon>
        <taxon>Fungi</taxon>
        <taxon>Dikarya</taxon>
        <taxon>Basidiomycota</taxon>
        <taxon>Agaricomycotina</taxon>
        <taxon>Agaricomycetes</taxon>
        <taxon>Agaricomycetidae</taxon>
        <taxon>Agaricales</taxon>
        <taxon>Tricholomatineae</taxon>
        <taxon>Lyophyllaceae</taxon>
        <taxon>Hypsizygus</taxon>
    </lineage>
</organism>
<evidence type="ECO:0000313" key="1">
    <source>
        <dbReference type="EMBL" id="RDB23155.1"/>
    </source>
</evidence>
<accession>A0A369JS09</accession>
<reference evidence="1" key="1">
    <citation type="submission" date="2018-04" db="EMBL/GenBank/DDBJ databases">
        <title>Whole genome sequencing of Hypsizygus marmoreus.</title>
        <authorList>
            <person name="Choi I.-G."/>
            <person name="Min B."/>
            <person name="Kim J.-G."/>
            <person name="Kim S."/>
            <person name="Oh Y.-L."/>
            <person name="Kong W.-S."/>
            <person name="Park H."/>
            <person name="Jeong J."/>
            <person name="Song E.-S."/>
        </authorList>
    </citation>
    <scope>NUCLEOTIDE SEQUENCE [LARGE SCALE GENOMIC DNA]</scope>
    <source>
        <strain evidence="1">51987-8</strain>
    </source>
</reference>
<gene>
    <name evidence="1" type="ORF">Hypma_009544</name>
</gene>
<dbReference type="Proteomes" id="UP000076154">
    <property type="component" value="Unassembled WGS sequence"/>
</dbReference>
<keyword evidence="2" id="KW-1185">Reference proteome</keyword>
<protein>
    <submittedName>
        <fullName evidence="1">Uncharacterized protein</fullName>
    </submittedName>
</protein>
<comment type="caution">
    <text evidence="1">The sequence shown here is derived from an EMBL/GenBank/DDBJ whole genome shotgun (WGS) entry which is preliminary data.</text>
</comment>